<evidence type="ECO:0000313" key="1">
    <source>
        <dbReference type="EMBL" id="KAH7923506.1"/>
    </source>
</evidence>
<name>A0ACB8BEA2_9AGAM</name>
<dbReference type="EMBL" id="MU266450">
    <property type="protein sequence ID" value="KAH7923506.1"/>
    <property type="molecule type" value="Genomic_DNA"/>
</dbReference>
<comment type="caution">
    <text evidence="1">The sequence shown here is derived from an EMBL/GenBank/DDBJ whole genome shotgun (WGS) entry which is preliminary data.</text>
</comment>
<organism evidence="1 2">
    <name type="scientific">Leucogyrophana mollusca</name>
    <dbReference type="NCBI Taxonomy" id="85980"/>
    <lineage>
        <taxon>Eukaryota</taxon>
        <taxon>Fungi</taxon>
        <taxon>Dikarya</taxon>
        <taxon>Basidiomycota</taxon>
        <taxon>Agaricomycotina</taxon>
        <taxon>Agaricomycetes</taxon>
        <taxon>Agaricomycetidae</taxon>
        <taxon>Boletales</taxon>
        <taxon>Boletales incertae sedis</taxon>
        <taxon>Leucogyrophana</taxon>
    </lineage>
</organism>
<keyword evidence="2" id="KW-1185">Reference proteome</keyword>
<evidence type="ECO:0000313" key="2">
    <source>
        <dbReference type="Proteomes" id="UP000790709"/>
    </source>
</evidence>
<sequence>MALRAFKLTASRSPIPSMFSPIAALTPFMLFVAFILLFLVSLSVPIIKAIYLFRLAAQESSGTFDVSASGNVDFGVWGYCLSAVEVSVLGIDHNTAAHCSPIKLGFTFDSTIADALHASDIENALSRTLTAVLVLHPLACGFTFLALLVSLYTLYRGHSYTSGTGALPSRTISICALATTLLSAFLTILVFLIDAILVDVVRNKVYSDSDGALTLTWGNAVWMALGATIAVWIALMREEIRCTVNFKDTWDYSTITLQLPVALHRRFVEVRVVDSEDIHEGDKGPVKADFAALEEMRIEVWFDSAAIKLSTADGRRNLNGQEFPLTAAVVVPAAKGYESNPELRSMKALSRAVHTVL</sequence>
<proteinExistence type="predicted"/>
<dbReference type="Proteomes" id="UP000790709">
    <property type="component" value="Unassembled WGS sequence"/>
</dbReference>
<accession>A0ACB8BEA2</accession>
<protein>
    <submittedName>
        <fullName evidence="1">Pali-domain-containing protein</fullName>
    </submittedName>
</protein>
<reference evidence="1" key="1">
    <citation type="journal article" date="2021" name="New Phytol.">
        <title>Evolutionary innovations through gain and loss of genes in the ectomycorrhizal Boletales.</title>
        <authorList>
            <person name="Wu G."/>
            <person name="Miyauchi S."/>
            <person name="Morin E."/>
            <person name="Kuo A."/>
            <person name="Drula E."/>
            <person name="Varga T."/>
            <person name="Kohler A."/>
            <person name="Feng B."/>
            <person name="Cao Y."/>
            <person name="Lipzen A."/>
            <person name="Daum C."/>
            <person name="Hundley H."/>
            <person name="Pangilinan J."/>
            <person name="Johnson J."/>
            <person name="Barry K."/>
            <person name="LaButti K."/>
            <person name="Ng V."/>
            <person name="Ahrendt S."/>
            <person name="Min B."/>
            <person name="Choi I.G."/>
            <person name="Park H."/>
            <person name="Plett J.M."/>
            <person name="Magnuson J."/>
            <person name="Spatafora J.W."/>
            <person name="Nagy L.G."/>
            <person name="Henrissat B."/>
            <person name="Grigoriev I.V."/>
            <person name="Yang Z.L."/>
            <person name="Xu J."/>
            <person name="Martin F.M."/>
        </authorList>
    </citation>
    <scope>NUCLEOTIDE SEQUENCE</scope>
    <source>
        <strain evidence="1">KUC20120723A-06</strain>
    </source>
</reference>
<gene>
    <name evidence="1" type="ORF">BV22DRAFT_1130591</name>
</gene>